<dbReference type="Proteomes" id="UP000199403">
    <property type="component" value="Unassembled WGS sequence"/>
</dbReference>
<gene>
    <name evidence="1" type="ORF">SAMN05192553_101945</name>
</gene>
<sequence length="372" mass="42167">MIDPYSKIIPLGIVLLICLGAVLPLPADLGDGTRRLIGQVETDSIRYELFVIENTDGLAQEYMAELFTPVCHTNKCYPVYINLFWDLLGNFDRFEMPEGEILTKLDHVPFEEKDYEKLQAILANERSILGDYSITDLVVSTETVGSNNGVDAVTGATSKTIQSEVISGAVYSCYTLWHLAHGPLTEETKAHTVANHTDETLLRFLQSEHYPYQYWALERIQAQGKENEQPFAAALLEQLRGKNIFLARHMLEVLPESLFASEARQQWLWETYQQSPYRMQMDILDRLRTLSLRSALVTQLLQELEASNPAQQRAILSVLEKQAALSKEQQDLALSYLQQGKWEEPLLRLLASQSNPAAATKKALKKYTETNQ</sequence>
<dbReference type="AlphaFoldDB" id="A0A1H6UQZ5"/>
<name>A0A1H6UQZ5_9BACT</name>
<reference evidence="2" key="1">
    <citation type="submission" date="2016-10" db="EMBL/GenBank/DDBJ databases">
        <authorList>
            <person name="Varghese N."/>
            <person name="Submissions S."/>
        </authorList>
    </citation>
    <scope>NUCLEOTIDE SEQUENCE [LARGE SCALE GENOMIC DNA]</scope>
    <source>
        <strain evidence="2">IBRC-M 10761</strain>
    </source>
</reference>
<protein>
    <submittedName>
        <fullName evidence="1">Uncharacterized protein</fullName>
    </submittedName>
</protein>
<evidence type="ECO:0000313" key="1">
    <source>
        <dbReference type="EMBL" id="SEI94116.1"/>
    </source>
</evidence>
<keyword evidence="2" id="KW-1185">Reference proteome</keyword>
<dbReference type="OrthoDB" id="6400902at2"/>
<organism evidence="1 2">
    <name type="scientific">Cyclobacterium xiamenense</name>
    <dbReference type="NCBI Taxonomy" id="1297121"/>
    <lineage>
        <taxon>Bacteria</taxon>
        <taxon>Pseudomonadati</taxon>
        <taxon>Bacteroidota</taxon>
        <taxon>Cytophagia</taxon>
        <taxon>Cytophagales</taxon>
        <taxon>Cyclobacteriaceae</taxon>
        <taxon>Cyclobacterium</taxon>
    </lineage>
</organism>
<proteinExistence type="predicted"/>
<evidence type="ECO:0000313" key="2">
    <source>
        <dbReference type="Proteomes" id="UP000199403"/>
    </source>
</evidence>
<dbReference type="RefSeq" id="WP_092170016.1">
    <property type="nucleotide sequence ID" value="NZ_FNZH01000001.1"/>
</dbReference>
<accession>A0A1H6UQZ5</accession>
<dbReference type="STRING" id="1416801.SAMN05192553_101945"/>
<dbReference type="EMBL" id="FNZH01000001">
    <property type="protein sequence ID" value="SEI94116.1"/>
    <property type="molecule type" value="Genomic_DNA"/>
</dbReference>